<dbReference type="RefSeq" id="WP_069668967.1">
    <property type="nucleotide sequence ID" value="NZ_CP053543.1"/>
</dbReference>
<reference evidence="3 5" key="1">
    <citation type="submission" date="2016-03" db="EMBL/GenBank/DDBJ databases">
        <title>Draft genome sequence of the Vibrio tubiashii subs. europaeus.</title>
        <authorList>
            <person name="Spinard E."/>
            <person name="Dubert J."/>
            <person name="Nelson D.R."/>
            <person name="Barja J.L."/>
        </authorList>
    </citation>
    <scope>NUCLEOTIDE SEQUENCE [LARGE SCALE GENOMIC DNA]</scope>
    <source>
        <strain evidence="5">PP-638</strain>
        <strain evidence="3">PP2-638</strain>
    </source>
</reference>
<dbReference type="EMBL" id="CP053543">
    <property type="protein sequence ID" value="QJY39596.1"/>
    <property type="molecule type" value="Genomic_DNA"/>
</dbReference>
<keyword evidence="1" id="KW-0472">Membrane</keyword>
<evidence type="ECO:0000313" key="2">
    <source>
        <dbReference type="EMBL" id="MDC5739340.1"/>
    </source>
</evidence>
<dbReference type="EMBL" id="LUAX01000007">
    <property type="protein sequence ID" value="OAM97796.1"/>
    <property type="molecule type" value="Genomic_DNA"/>
</dbReference>
<proteinExistence type="predicted"/>
<keyword evidence="1" id="KW-0812">Transmembrane</keyword>
<dbReference type="EMBL" id="JAPFIT010000010">
    <property type="protein sequence ID" value="MDC5739340.1"/>
    <property type="molecule type" value="Genomic_DNA"/>
</dbReference>
<sequence>MEQNKLFRLIWRFNGIIILVAGVLAIGVLLLVTKELYQDATRERSVGNMVNVADNPESKQTLTLGSIVSIKEPNTLMVPLYSDQSFDHSYYSKSTYATRNYLFIESQPGTQRWLFEHNDYLIERAEILRLNENEANQPSVGILYQVIKSDTDENDRISSSDLSTIAITKPDGTHYHEVINDVERLVDHHLISDDELLVIYQKAGLSYSAVIKLNSGKVLDNSHIPTLSKK</sequence>
<dbReference type="GeneID" id="78077989"/>
<evidence type="ECO:0000313" key="3">
    <source>
        <dbReference type="EMBL" id="OAM97796.1"/>
    </source>
</evidence>
<dbReference type="Proteomes" id="UP000501443">
    <property type="component" value="Chromosome 2"/>
</dbReference>
<evidence type="ECO:0000313" key="6">
    <source>
        <dbReference type="Proteomes" id="UP000501443"/>
    </source>
</evidence>
<accession>A0A178J8R6</accession>
<organism evidence="3 5">
    <name type="scientific">Vibrio europaeus</name>
    <dbReference type="NCBI Taxonomy" id="300876"/>
    <lineage>
        <taxon>Bacteria</taxon>
        <taxon>Pseudomonadati</taxon>
        <taxon>Pseudomonadota</taxon>
        <taxon>Gammaproteobacteria</taxon>
        <taxon>Vibrionales</taxon>
        <taxon>Vibrionaceae</taxon>
        <taxon>Vibrio</taxon>
        <taxon>Vibrio oreintalis group</taxon>
    </lineage>
</organism>
<evidence type="ECO:0000313" key="4">
    <source>
        <dbReference type="EMBL" id="QJY39596.1"/>
    </source>
</evidence>
<gene>
    <name evidence="3" type="ORF">AZ468_19890</name>
    <name evidence="4" type="ORF">HOO69_24090</name>
    <name evidence="2" type="ORF">OPW20_04650</name>
</gene>
<evidence type="ECO:0000313" key="5">
    <source>
        <dbReference type="Proteomes" id="UP000094761"/>
    </source>
</evidence>
<dbReference type="Proteomes" id="UP001150001">
    <property type="component" value="Unassembled WGS sequence"/>
</dbReference>
<reference evidence="4 6" key="2">
    <citation type="submission" date="2020-05" db="EMBL/GenBank/DDBJ databases">
        <title>First description outside Europe of the emergent pathogen for shellfish aquaculture Vibrio europaeus.</title>
        <authorList>
            <person name="Dubert J."/>
            <person name="Rojas R."/>
        </authorList>
    </citation>
    <scope>NUCLEOTIDE SEQUENCE [LARGE SCALE GENOMIC DNA]</scope>
    <source>
        <strain evidence="4 6">NPI-1</strain>
    </source>
</reference>
<evidence type="ECO:0000256" key="1">
    <source>
        <dbReference type="SAM" id="Phobius"/>
    </source>
</evidence>
<evidence type="ECO:0000313" key="7">
    <source>
        <dbReference type="Proteomes" id="UP001150001"/>
    </source>
</evidence>
<reference evidence="2" key="3">
    <citation type="submission" date="2022-11" db="EMBL/GenBank/DDBJ databases">
        <title>Role of the vibriolysin VemA secreted by the emergent pathogen Vibrio europaeus in the colonization of Manila clam mucus.</title>
        <authorList>
            <person name="Martinez C."/>
            <person name="Rodriguez S."/>
            <person name="Vences A."/>
            <person name="Barja J.L."/>
            <person name="Toranzo A.E."/>
            <person name="Dubert J."/>
        </authorList>
    </citation>
    <scope>NUCLEOTIDE SEQUENCE</scope>
    <source>
        <strain evidence="2">3454</strain>
    </source>
</reference>
<keyword evidence="7" id="KW-1185">Reference proteome</keyword>
<dbReference type="Proteomes" id="UP000094761">
    <property type="component" value="Unassembled WGS sequence"/>
</dbReference>
<name>A0A178J8R6_9VIBR</name>
<dbReference type="OrthoDB" id="572046at2"/>
<feature type="transmembrane region" description="Helical" evidence="1">
    <location>
        <begin position="12"/>
        <end position="32"/>
    </location>
</feature>
<keyword evidence="1" id="KW-1133">Transmembrane helix</keyword>
<dbReference type="AlphaFoldDB" id="A0A178J8R6"/>
<protein>
    <submittedName>
        <fullName evidence="3">Uncharacterized protein</fullName>
    </submittedName>
</protein>